<reference evidence="2 3" key="1">
    <citation type="journal article" date="2017" name="Curr. Biol.">
        <title>Genome architecture and evolution of a unichromosomal asexual nematode.</title>
        <authorList>
            <person name="Fradin H."/>
            <person name="Zegar C."/>
            <person name="Gutwein M."/>
            <person name="Lucas J."/>
            <person name="Kovtun M."/>
            <person name="Corcoran D."/>
            <person name="Baugh L.R."/>
            <person name="Kiontke K."/>
            <person name="Gunsalus K."/>
            <person name="Fitch D.H."/>
            <person name="Piano F."/>
        </authorList>
    </citation>
    <scope>NUCLEOTIDE SEQUENCE [LARGE SCALE GENOMIC DNA]</scope>
    <source>
        <strain evidence="2">PF1309</strain>
    </source>
</reference>
<comment type="caution">
    <text evidence="2">The sequence shown here is derived from an EMBL/GenBank/DDBJ whole genome shotgun (WGS) entry which is preliminary data.</text>
</comment>
<feature type="region of interest" description="Disordered" evidence="1">
    <location>
        <begin position="139"/>
        <end position="164"/>
    </location>
</feature>
<protein>
    <submittedName>
        <fullName evidence="2">Uncharacterized protein</fullName>
    </submittedName>
</protein>
<gene>
    <name evidence="2" type="ORF">WR25_13971</name>
</gene>
<sequence length="164" mass="17625">MTARGLWGGLALEDLAHLFGRAGEDDALVGFDERALDDDRIDRHRLEDRCIVGVGQCLGIGFGHSQPLAWGEARGGIEARKLRDGRRVLEIFDDGDVGAGLFEEGEGAARGAAARVVVDGGVHDRRYIAVRRDAGERAGAGGVWSPERQKGGACAMRRPLHRAE</sequence>
<evidence type="ECO:0000256" key="1">
    <source>
        <dbReference type="SAM" id="MobiDB-lite"/>
    </source>
</evidence>
<evidence type="ECO:0000313" key="2">
    <source>
        <dbReference type="EMBL" id="PAV92957.1"/>
    </source>
</evidence>
<dbReference type="Proteomes" id="UP000218231">
    <property type="component" value="Unassembled WGS sequence"/>
</dbReference>
<proteinExistence type="predicted"/>
<dbReference type="EMBL" id="LIAE01005862">
    <property type="protein sequence ID" value="PAV92957.1"/>
    <property type="molecule type" value="Genomic_DNA"/>
</dbReference>
<accession>A0A2A2M423</accession>
<evidence type="ECO:0000313" key="3">
    <source>
        <dbReference type="Proteomes" id="UP000218231"/>
    </source>
</evidence>
<dbReference type="AlphaFoldDB" id="A0A2A2M423"/>
<organism evidence="2 3">
    <name type="scientific">Diploscapter pachys</name>
    <dbReference type="NCBI Taxonomy" id="2018661"/>
    <lineage>
        <taxon>Eukaryota</taxon>
        <taxon>Metazoa</taxon>
        <taxon>Ecdysozoa</taxon>
        <taxon>Nematoda</taxon>
        <taxon>Chromadorea</taxon>
        <taxon>Rhabditida</taxon>
        <taxon>Rhabditina</taxon>
        <taxon>Rhabditomorpha</taxon>
        <taxon>Rhabditoidea</taxon>
        <taxon>Rhabditidae</taxon>
        <taxon>Diploscapter</taxon>
    </lineage>
</organism>
<name>A0A2A2M423_9BILA</name>
<keyword evidence="3" id="KW-1185">Reference proteome</keyword>